<dbReference type="PANTHER" id="PTHR43312:SF1">
    <property type="entry name" value="NADP-DEPENDENT OXIDOREDUCTASE DOMAIN-CONTAINING PROTEIN"/>
    <property type="match status" value="1"/>
</dbReference>
<reference evidence="3" key="1">
    <citation type="submission" date="2016-06" db="EMBL/GenBank/DDBJ databases">
        <title>NZP2037 Pacbio-Illumina hybrid assembly.</title>
        <authorList>
            <person name="Ramsay J.P."/>
        </authorList>
    </citation>
    <scope>NUCLEOTIDE SEQUENCE [LARGE SCALE GENOMIC DNA]</scope>
    <source>
        <strain evidence="3">R7ANS::ICEMlSym2042</strain>
    </source>
</reference>
<evidence type="ECO:0000259" key="1">
    <source>
        <dbReference type="Pfam" id="PF00248"/>
    </source>
</evidence>
<protein>
    <submittedName>
        <fullName evidence="2">Oxidoreductase</fullName>
    </submittedName>
</protein>
<organism evidence="2 3">
    <name type="scientific">Rhizobium loti</name>
    <name type="common">Mesorhizobium loti</name>
    <dbReference type="NCBI Taxonomy" id="381"/>
    <lineage>
        <taxon>Bacteria</taxon>
        <taxon>Pseudomonadati</taxon>
        <taxon>Pseudomonadota</taxon>
        <taxon>Alphaproteobacteria</taxon>
        <taxon>Hyphomicrobiales</taxon>
        <taxon>Phyllobacteriaceae</taxon>
        <taxon>Mesorhizobium</taxon>
    </lineage>
</organism>
<comment type="caution">
    <text evidence="2">The sequence shown here is derived from an EMBL/GenBank/DDBJ whole genome shotgun (WGS) entry which is preliminary data.</text>
</comment>
<dbReference type="InterPro" id="IPR036812">
    <property type="entry name" value="NAD(P)_OxRdtase_dom_sf"/>
</dbReference>
<proteinExistence type="predicted"/>
<sequence>MKMVFVEAIGSKVSSIGFGCASLGSRIGARQGIETLERAYEAGVTWYDVAPSYGDGMAESIWGEFASRKRDRVCVCTKVGMRPPKTSATMRLLKPLSRIAVATVPALKQNASRVRPAPFKVPLSAELIRSSVEESLGRLRTDYVDVLALHRPTAEELVREDIIRAVERVVQDGKARAISVAGHLDAGMTALKESLPYRFVQIANTPLEPNLAKLKARAHRHRTFVTHGTFSGLDRIVAKFNTRKEILAALGDHGYRGSPKEAAIAFLADYAFATNSAGVTLVSMFKKEHLDFNLRRLKSDPPPERLNAVAAALDLDVKD</sequence>
<dbReference type="Proteomes" id="UP000093748">
    <property type="component" value="Unassembled WGS sequence"/>
</dbReference>
<dbReference type="InterPro" id="IPR053135">
    <property type="entry name" value="AKR2_Oxidoreductase"/>
</dbReference>
<dbReference type="SUPFAM" id="SSF51430">
    <property type="entry name" value="NAD(P)-linked oxidoreductase"/>
    <property type="match status" value="1"/>
</dbReference>
<dbReference type="OrthoDB" id="9768851at2"/>
<dbReference type="GeneID" id="66685802"/>
<dbReference type="Pfam" id="PF00248">
    <property type="entry name" value="Aldo_ket_red"/>
    <property type="match status" value="1"/>
</dbReference>
<dbReference type="InterPro" id="IPR023210">
    <property type="entry name" value="NADP_OxRdtase_dom"/>
</dbReference>
<evidence type="ECO:0000313" key="2">
    <source>
        <dbReference type="EMBL" id="OBP69457.1"/>
    </source>
</evidence>
<dbReference type="Gene3D" id="3.20.20.100">
    <property type="entry name" value="NADP-dependent oxidoreductase domain"/>
    <property type="match status" value="1"/>
</dbReference>
<dbReference type="RefSeq" id="WP_032928912.1">
    <property type="nucleotide sequence ID" value="NZ_LZTH01000023.1"/>
</dbReference>
<dbReference type="AlphaFoldDB" id="A0A1A5K0A5"/>
<feature type="domain" description="NADP-dependent oxidoreductase" evidence="1">
    <location>
        <begin position="16"/>
        <end position="210"/>
    </location>
</feature>
<accession>A0A1A5K0A5</accession>
<name>A0A1A5K0A5_RHILI</name>
<dbReference type="EMBL" id="LZTJ01000034">
    <property type="protein sequence ID" value="OBP69457.1"/>
    <property type="molecule type" value="Genomic_DNA"/>
</dbReference>
<evidence type="ECO:0000313" key="3">
    <source>
        <dbReference type="Proteomes" id="UP000093748"/>
    </source>
</evidence>
<gene>
    <name evidence="2" type="ORF">BAE39_24040</name>
</gene>
<dbReference type="PANTHER" id="PTHR43312">
    <property type="entry name" value="D-THREO-ALDOSE 1-DEHYDROGENASE"/>
    <property type="match status" value="1"/>
</dbReference>